<dbReference type="PANTHER" id="PTHR30055">
    <property type="entry name" value="HTH-TYPE TRANSCRIPTIONAL REGULATOR RUTR"/>
    <property type="match status" value="1"/>
</dbReference>
<dbReference type="InterPro" id="IPR050109">
    <property type="entry name" value="HTH-type_TetR-like_transc_reg"/>
</dbReference>
<proteinExistence type="predicted"/>
<dbReference type="Proteomes" id="UP000431401">
    <property type="component" value="Unassembled WGS sequence"/>
</dbReference>
<dbReference type="RefSeq" id="WP_227837473.1">
    <property type="nucleotide sequence ID" value="NZ_WEGI01000004.1"/>
</dbReference>
<dbReference type="EMBL" id="WEGI01000004">
    <property type="protein sequence ID" value="MQY26544.1"/>
    <property type="molecule type" value="Genomic_DNA"/>
</dbReference>
<dbReference type="AlphaFoldDB" id="A0A7K0DP22"/>
<comment type="caution">
    <text evidence="5">The sequence shown here is derived from an EMBL/GenBank/DDBJ whole genome shotgun (WGS) entry which is preliminary data.</text>
</comment>
<dbReference type="SUPFAM" id="SSF46689">
    <property type="entry name" value="Homeodomain-like"/>
    <property type="match status" value="1"/>
</dbReference>
<evidence type="ECO:0000313" key="6">
    <source>
        <dbReference type="Proteomes" id="UP000431401"/>
    </source>
</evidence>
<dbReference type="PANTHER" id="PTHR30055:SF234">
    <property type="entry name" value="HTH-TYPE TRANSCRIPTIONAL REGULATOR BETI"/>
    <property type="match status" value="1"/>
</dbReference>
<gene>
    <name evidence="5" type="ORF">NRB56_21150</name>
</gene>
<dbReference type="Gene3D" id="1.10.357.10">
    <property type="entry name" value="Tetracycline Repressor, domain 2"/>
    <property type="match status" value="1"/>
</dbReference>
<keyword evidence="1" id="KW-0805">Transcription regulation</keyword>
<keyword evidence="2" id="KW-0238">DNA-binding</keyword>
<dbReference type="Pfam" id="PF00440">
    <property type="entry name" value="TetR_N"/>
    <property type="match status" value="1"/>
</dbReference>
<evidence type="ECO:0000256" key="2">
    <source>
        <dbReference type="ARBA" id="ARBA00023125"/>
    </source>
</evidence>
<organism evidence="5 6">
    <name type="scientific">Nocardia aurantia</name>
    <dbReference type="NCBI Taxonomy" id="2585199"/>
    <lineage>
        <taxon>Bacteria</taxon>
        <taxon>Bacillati</taxon>
        <taxon>Actinomycetota</taxon>
        <taxon>Actinomycetes</taxon>
        <taxon>Mycobacteriales</taxon>
        <taxon>Nocardiaceae</taxon>
        <taxon>Nocardia</taxon>
    </lineage>
</organism>
<accession>A0A7K0DP22</accession>
<dbReference type="GO" id="GO:0003700">
    <property type="term" value="F:DNA-binding transcription factor activity"/>
    <property type="evidence" value="ECO:0007669"/>
    <property type="project" value="TreeGrafter"/>
</dbReference>
<protein>
    <recommendedName>
        <fullName evidence="4">HTH tetR-type domain-containing protein</fullName>
    </recommendedName>
</protein>
<keyword evidence="3" id="KW-0804">Transcription</keyword>
<evidence type="ECO:0000313" key="5">
    <source>
        <dbReference type="EMBL" id="MQY26544.1"/>
    </source>
</evidence>
<evidence type="ECO:0000256" key="3">
    <source>
        <dbReference type="ARBA" id="ARBA00023163"/>
    </source>
</evidence>
<dbReference type="InterPro" id="IPR001647">
    <property type="entry name" value="HTH_TetR"/>
</dbReference>
<evidence type="ECO:0000259" key="4">
    <source>
        <dbReference type="Pfam" id="PF00440"/>
    </source>
</evidence>
<reference evidence="5 6" key="1">
    <citation type="submission" date="2019-10" db="EMBL/GenBank/DDBJ databases">
        <title>Nocardia macrotermitis sp. nov. and Nocardia aurantia sp. nov., isolated from the gut of fungus growing-termite Macrotermes natalensis.</title>
        <authorList>
            <person name="Benndorf R."/>
            <person name="Schwitalla J."/>
            <person name="Martin K."/>
            <person name="De Beer W."/>
            <person name="Kaster A.-K."/>
            <person name="Vollmers J."/>
            <person name="Poulsen M."/>
            <person name="Beemelmanns C."/>
        </authorList>
    </citation>
    <scope>NUCLEOTIDE SEQUENCE [LARGE SCALE GENOMIC DNA]</scope>
    <source>
        <strain evidence="5 6">RB56</strain>
    </source>
</reference>
<dbReference type="InterPro" id="IPR009057">
    <property type="entry name" value="Homeodomain-like_sf"/>
</dbReference>
<name>A0A7K0DP22_9NOCA</name>
<dbReference type="GO" id="GO:0000976">
    <property type="term" value="F:transcription cis-regulatory region binding"/>
    <property type="evidence" value="ECO:0007669"/>
    <property type="project" value="TreeGrafter"/>
</dbReference>
<feature type="domain" description="HTH tetR-type" evidence="4">
    <location>
        <begin position="20"/>
        <end position="66"/>
    </location>
</feature>
<evidence type="ECO:0000256" key="1">
    <source>
        <dbReference type="ARBA" id="ARBA00023015"/>
    </source>
</evidence>
<sequence length="228" mass="25333">MKNMTESVASIGRSAKQQLILTAERLYARHGLDGVPLRQISSEAGMANKSAVQYHFGSKPGLIDAILVNRVEGLTHRRSLLEARLPPGDLRRVIEAHQLPLIELGEDEDCHYLPFLEQLVQEMHPLDNLPETHRASERAYYARVGALITDVPQPLRDIRIHQASSTCLHVCADRHRMRALGMTVTPFALHVSQLLDSLVAQLSAPPSDETLATLRSVPTDRPTLRALP</sequence>
<keyword evidence="6" id="KW-1185">Reference proteome</keyword>